<dbReference type="EMBL" id="QXGA01003072">
    <property type="protein sequence ID" value="KAE9087891.1"/>
    <property type="molecule type" value="Genomic_DNA"/>
</dbReference>
<evidence type="ECO:0000313" key="4">
    <source>
        <dbReference type="Proteomes" id="UP000437068"/>
    </source>
</evidence>
<dbReference type="Proteomes" id="UP000437068">
    <property type="component" value="Unassembled WGS sequence"/>
</dbReference>
<dbReference type="AlphaFoldDB" id="A0A6A4C273"/>
<dbReference type="PANTHER" id="PTHR46599:SF3">
    <property type="entry name" value="PIGGYBAC TRANSPOSABLE ELEMENT-DERIVED PROTEIN 4"/>
    <property type="match status" value="1"/>
</dbReference>
<evidence type="ECO:0000256" key="1">
    <source>
        <dbReference type="SAM" id="MobiDB-lite"/>
    </source>
</evidence>
<sequence>MTTPSAVDAPNTDATEQGGGLGDAIRDATDQANVGHRLTAYASKQPDVARRSASPADTEHVDSAIESATDQGSRAEATSLDATDQTASAQGVAPDAAEQVGAINDAIPDPTEKRSRPFDDEEAKSETDEPPNQCKDFIDLDVFDSDDFMEGLRKDRLFGPTAEDDVNFVATADLSDCESDADDEDVMADNAVAPEGVEDVEDVEMNEGDLDTGTFDLTDEDLRSIAESGWVTYDEEHSGKPDVWPRSAIAYADSPLGMFFYFLPKELWVRIAEETERYRLQSIPAMAISRREKLLARQAKDPRVSVPNLEDIEADLSKFKPTQAHEIVHVVALLFARAVAPIRDGLAHHWSTDEDGAIPRAEPSHAS</sequence>
<feature type="region of interest" description="Disordered" evidence="1">
    <location>
        <begin position="1"/>
        <end position="137"/>
    </location>
</feature>
<protein>
    <recommendedName>
        <fullName evidence="6">PiggyBac transposable element-derived protein domain-containing protein</fullName>
    </recommendedName>
</protein>
<dbReference type="Proteomes" id="UP000440732">
    <property type="component" value="Unassembled WGS sequence"/>
</dbReference>
<gene>
    <name evidence="3" type="ORF">PF001_g24348</name>
    <name evidence="2" type="ORF">PF006_g25704</name>
</gene>
<evidence type="ECO:0000313" key="5">
    <source>
        <dbReference type="Proteomes" id="UP000440732"/>
    </source>
</evidence>
<reference evidence="4 5" key="1">
    <citation type="submission" date="2018-08" db="EMBL/GenBank/DDBJ databases">
        <title>Genomic investigation of the strawberry pathogen Phytophthora fragariae indicates pathogenicity is determined by transcriptional variation in three key races.</title>
        <authorList>
            <person name="Adams T.M."/>
            <person name="Armitage A.D."/>
            <person name="Sobczyk M.K."/>
            <person name="Bates H.J."/>
            <person name="Dunwell J.M."/>
            <person name="Nellist C.F."/>
            <person name="Harrison R.J."/>
        </authorList>
    </citation>
    <scope>NUCLEOTIDE SEQUENCE [LARGE SCALE GENOMIC DNA]</scope>
    <source>
        <strain evidence="3 4">A4</strain>
        <strain evidence="2 5">NOV-5</strain>
    </source>
</reference>
<dbReference type="EMBL" id="QXGE01002654">
    <property type="protein sequence ID" value="KAE9280189.1"/>
    <property type="molecule type" value="Genomic_DNA"/>
</dbReference>
<accession>A0A6A4C273</accession>
<proteinExistence type="predicted"/>
<comment type="caution">
    <text evidence="3">The sequence shown here is derived from an EMBL/GenBank/DDBJ whole genome shotgun (WGS) entry which is preliminary data.</text>
</comment>
<evidence type="ECO:0008006" key="6">
    <source>
        <dbReference type="Google" id="ProtNLM"/>
    </source>
</evidence>
<evidence type="ECO:0000313" key="3">
    <source>
        <dbReference type="EMBL" id="KAE9280189.1"/>
    </source>
</evidence>
<evidence type="ECO:0000313" key="2">
    <source>
        <dbReference type="EMBL" id="KAE9087891.1"/>
    </source>
</evidence>
<dbReference type="PANTHER" id="PTHR46599">
    <property type="entry name" value="PIGGYBAC TRANSPOSABLE ELEMENT-DERIVED PROTEIN 4"/>
    <property type="match status" value="1"/>
</dbReference>
<feature type="compositionally biased region" description="Polar residues" evidence="1">
    <location>
        <begin position="80"/>
        <end position="89"/>
    </location>
</feature>
<organism evidence="3 4">
    <name type="scientific">Phytophthora fragariae</name>
    <dbReference type="NCBI Taxonomy" id="53985"/>
    <lineage>
        <taxon>Eukaryota</taxon>
        <taxon>Sar</taxon>
        <taxon>Stramenopiles</taxon>
        <taxon>Oomycota</taxon>
        <taxon>Peronosporomycetes</taxon>
        <taxon>Peronosporales</taxon>
        <taxon>Peronosporaceae</taxon>
        <taxon>Phytophthora</taxon>
    </lineage>
</organism>
<name>A0A6A4C273_9STRA</name>